<evidence type="ECO:0000256" key="1">
    <source>
        <dbReference type="SAM" id="Phobius"/>
    </source>
</evidence>
<evidence type="ECO:0000313" key="3">
    <source>
        <dbReference type="Proteomes" id="UP001333818"/>
    </source>
</evidence>
<feature type="transmembrane region" description="Helical" evidence="1">
    <location>
        <begin position="12"/>
        <end position="33"/>
    </location>
</feature>
<accession>A0AAW9Q1Y5</accession>
<dbReference type="RefSeq" id="WP_330484637.1">
    <property type="nucleotide sequence ID" value="NZ_JAZBJZ010000068.1"/>
</dbReference>
<evidence type="ECO:0000313" key="2">
    <source>
        <dbReference type="EMBL" id="MEE3718204.1"/>
    </source>
</evidence>
<feature type="transmembrane region" description="Helical" evidence="1">
    <location>
        <begin position="227"/>
        <end position="245"/>
    </location>
</feature>
<proteinExistence type="predicted"/>
<protein>
    <recommendedName>
        <fullName evidence="4">Glycosyltransferase RgtA/B/C/D-like domain-containing protein</fullName>
    </recommendedName>
</protein>
<dbReference type="AlphaFoldDB" id="A0AAW9Q1Y5"/>
<feature type="transmembrane region" description="Helical" evidence="1">
    <location>
        <begin position="289"/>
        <end position="306"/>
    </location>
</feature>
<dbReference type="Proteomes" id="UP001333818">
    <property type="component" value="Unassembled WGS sequence"/>
</dbReference>
<organism evidence="2 3">
    <name type="scientific">Tumidithrix elongata BACA0141</name>
    <dbReference type="NCBI Taxonomy" id="2716417"/>
    <lineage>
        <taxon>Bacteria</taxon>
        <taxon>Bacillati</taxon>
        <taxon>Cyanobacteriota</taxon>
        <taxon>Cyanophyceae</taxon>
        <taxon>Pseudanabaenales</taxon>
        <taxon>Pseudanabaenaceae</taxon>
        <taxon>Tumidithrix</taxon>
        <taxon>Tumidithrix elongata</taxon>
    </lineage>
</organism>
<dbReference type="NCBIfam" id="NF046093">
    <property type="entry name" value="AZOBR_p60025_fam"/>
    <property type="match status" value="1"/>
</dbReference>
<feature type="transmembrane region" description="Helical" evidence="1">
    <location>
        <begin position="153"/>
        <end position="185"/>
    </location>
</feature>
<keyword evidence="1" id="KW-1133">Transmembrane helix</keyword>
<comment type="caution">
    <text evidence="2">The sequence shown here is derived from an EMBL/GenBank/DDBJ whole genome shotgun (WGS) entry which is preliminary data.</text>
</comment>
<sequence>MLHQFSLGNRSIIRNVLFAAIAVFSIAIAIYLYKFNGQITGFFRIGDAIPLSPYLEGQKFFLHSGKVGNDGQQFLSIALDPLLQNQGTLAALDNPTYRYRRILYPLLGYILGFGSPRWIPFALVGINCLCIVLIVYVMGLILQSQHQKSWRSLFTLCIPSVWMVLSVSTADLLSGLLLVTTIFFYQTERPFYASLTLALACMTRETMLMLWLAIAIASVMDRKGKQLLYLPLAVVPIGLWNFSILQRFPLLSDNSPSVARHFSYPFVGILEKISAFSQAGLTSINLFDIYLFALLIAAFTLINLSLKHGWQHLEVVLITSWLYGALFLISKMQILGHFVDYSRVYIDIYFLLLISIIQKPNIPKEIIFFLGGLGSITYILAFALEKV</sequence>
<keyword evidence="1" id="KW-0472">Membrane</keyword>
<keyword evidence="3" id="KW-1185">Reference proteome</keyword>
<name>A0AAW9Q1Y5_9CYAN</name>
<gene>
    <name evidence="2" type="ORF">V2H45_15805</name>
</gene>
<dbReference type="InterPro" id="IPR058226">
    <property type="entry name" value="AZOBR_p60025-like"/>
</dbReference>
<feature type="transmembrane region" description="Helical" evidence="1">
    <location>
        <begin position="191"/>
        <end position="215"/>
    </location>
</feature>
<feature type="transmembrane region" description="Helical" evidence="1">
    <location>
        <begin position="118"/>
        <end position="141"/>
    </location>
</feature>
<keyword evidence="1" id="KW-0812">Transmembrane</keyword>
<reference evidence="2" key="1">
    <citation type="submission" date="2024-01" db="EMBL/GenBank/DDBJ databases">
        <title>Bank of Algae and Cyanobacteria of the Azores (BACA) strain genomes.</title>
        <authorList>
            <person name="Luz R."/>
            <person name="Cordeiro R."/>
            <person name="Fonseca A."/>
            <person name="Goncalves V."/>
        </authorList>
    </citation>
    <scope>NUCLEOTIDE SEQUENCE</scope>
    <source>
        <strain evidence="2">BACA0141</strain>
    </source>
</reference>
<dbReference type="EMBL" id="JAZBJZ010000068">
    <property type="protein sequence ID" value="MEE3718204.1"/>
    <property type="molecule type" value="Genomic_DNA"/>
</dbReference>
<feature type="transmembrane region" description="Helical" evidence="1">
    <location>
        <begin position="313"/>
        <end position="335"/>
    </location>
</feature>
<evidence type="ECO:0008006" key="4">
    <source>
        <dbReference type="Google" id="ProtNLM"/>
    </source>
</evidence>
<feature type="transmembrane region" description="Helical" evidence="1">
    <location>
        <begin position="366"/>
        <end position="384"/>
    </location>
</feature>